<evidence type="ECO:0000313" key="5">
    <source>
        <dbReference type="EMBL" id="MBA6068115.1"/>
    </source>
</evidence>
<dbReference type="Proteomes" id="UP000541770">
    <property type="component" value="Unassembled WGS sequence"/>
</dbReference>
<keyword evidence="3" id="KW-0067">ATP-binding</keyword>
<keyword evidence="2" id="KW-0547">Nucleotide-binding</keyword>
<comment type="caution">
    <text evidence="5">The sequence shown here is derived from an EMBL/GenBank/DDBJ whole genome shotgun (WGS) entry which is preliminary data.</text>
</comment>
<evidence type="ECO:0000256" key="2">
    <source>
        <dbReference type="ARBA" id="ARBA00022741"/>
    </source>
</evidence>
<dbReference type="RefSeq" id="WP_182324903.1">
    <property type="nucleotide sequence ID" value="NZ_JACGDE010000025.1"/>
</dbReference>
<dbReference type="InterPro" id="IPR027417">
    <property type="entry name" value="P-loop_NTPase"/>
</dbReference>
<dbReference type="InterPro" id="IPR001482">
    <property type="entry name" value="T2SS/T4SS_dom"/>
</dbReference>
<dbReference type="Gene3D" id="3.40.50.300">
    <property type="entry name" value="P-loop containing nucleotide triphosphate hydrolases"/>
    <property type="match status" value="1"/>
</dbReference>
<accession>A0A7W2JZM9</accession>
<dbReference type="Gene3D" id="3.30.450.90">
    <property type="match status" value="1"/>
</dbReference>
<evidence type="ECO:0000256" key="1">
    <source>
        <dbReference type="ARBA" id="ARBA00006611"/>
    </source>
</evidence>
<proteinExistence type="inferred from homology"/>
<gene>
    <name evidence="5" type="primary">tadA</name>
    <name evidence="5" type="ORF">H4C75_25600</name>
</gene>
<dbReference type="PANTHER" id="PTHR30258:SF1">
    <property type="entry name" value="PROTEIN TRANSPORT PROTEIN HOFB HOMOLOG"/>
    <property type="match status" value="1"/>
</dbReference>
<organism evidence="5 6">
    <name type="scientific">Pseudomonas mosselii</name>
    <dbReference type="NCBI Taxonomy" id="78327"/>
    <lineage>
        <taxon>Bacteria</taxon>
        <taxon>Pseudomonadati</taxon>
        <taxon>Pseudomonadota</taxon>
        <taxon>Gammaproteobacteria</taxon>
        <taxon>Pseudomonadales</taxon>
        <taxon>Pseudomonadaceae</taxon>
        <taxon>Pseudomonas</taxon>
    </lineage>
</organism>
<dbReference type="PANTHER" id="PTHR30258">
    <property type="entry name" value="TYPE II SECRETION SYSTEM PROTEIN GSPE-RELATED"/>
    <property type="match status" value="1"/>
</dbReference>
<sequence length="506" mass="55804">MTAAQLDLPRVLLTAPGGQFEVDEDLRKKLCLTGDRILYVVNGYGGDPYVQAFSERVRRAAGKKPEMHLVTPEEISQMYRGVTVDQQAAKHYRHVGNSNSTGKQDQVKQILRDATAAGASDIHFFATPQGHQLRFRVHGELETVQSFAGGDGQQLLSTIYETMSEQTGTSYRPAEKQDGRLRTEFVTECGLFGARVATRPTLNGPWMALRLLYDSGSEISLEDAGYLPEQIEAFHRLIHRINGIVLLTGTTGSGKSTTIQTLLNMLLAAMDYSINLVTVEDPVEYRIKGANQTPLGPSETWPQAIANMMRLDPDVGLIGEMRDNASAMAAFQAALTGHGMWSTLHVDSAAASLQRLHDLGVEDNLTFDPGLVKGLVNQSLTRVLCPQCKVPYLTGRDALAVDLRQRVEAHCIPEQVHLIGDGCSACQGRGVIRRTVIAEILQPDLEFMRRFREGGRAEAQRFWIREQGGITKNAHLLRRLNQGVIDPRHAERDVCALDDDVAVLGR</sequence>
<name>A0A7W2JZM9_9PSED</name>
<reference evidence="5 6" key="1">
    <citation type="submission" date="2020-07" db="EMBL/GenBank/DDBJ databases">
        <title>Diversity of carbapenemase encoding genes among Pseudomonas putida group clinical isolates in a tertiary Brazilian hospital.</title>
        <authorList>
            <person name="Alberto-Lei F."/>
            <person name="Nodari C.S."/>
            <person name="Streling A.P."/>
            <person name="Paulino J.T."/>
            <person name="Bessa-Neto F.O."/>
            <person name="Cayo R."/>
            <person name="Gales A.C."/>
        </authorList>
    </citation>
    <scope>NUCLEOTIDE SEQUENCE [LARGE SCALE GENOMIC DNA]</scope>
    <source>
        <strain evidence="5 6">14802</strain>
    </source>
</reference>
<protein>
    <submittedName>
        <fullName evidence="5">Flp pilus assembly complex ATPase component TadA</fullName>
    </submittedName>
</protein>
<evidence type="ECO:0000259" key="4">
    <source>
        <dbReference type="Pfam" id="PF00437"/>
    </source>
</evidence>
<comment type="similarity">
    <text evidence="1">Belongs to the GSP E family.</text>
</comment>
<dbReference type="GO" id="GO:0005524">
    <property type="term" value="F:ATP binding"/>
    <property type="evidence" value="ECO:0007669"/>
    <property type="project" value="UniProtKB-KW"/>
</dbReference>
<dbReference type="GO" id="GO:0016887">
    <property type="term" value="F:ATP hydrolysis activity"/>
    <property type="evidence" value="ECO:0007669"/>
    <property type="project" value="TreeGrafter"/>
</dbReference>
<dbReference type="EMBL" id="JACGDE010000025">
    <property type="protein sequence ID" value="MBA6068115.1"/>
    <property type="molecule type" value="Genomic_DNA"/>
</dbReference>
<dbReference type="AlphaFoldDB" id="A0A7W2JZM9"/>
<dbReference type="GO" id="GO:0005886">
    <property type="term" value="C:plasma membrane"/>
    <property type="evidence" value="ECO:0007669"/>
    <property type="project" value="TreeGrafter"/>
</dbReference>
<dbReference type="Pfam" id="PF00437">
    <property type="entry name" value="T2SSE"/>
    <property type="match status" value="1"/>
</dbReference>
<dbReference type="SUPFAM" id="SSF52540">
    <property type="entry name" value="P-loop containing nucleoside triphosphate hydrolases"/>
    <property type="match status" value="1"/>
</dbReference>
<feature type="domain" description="Bacterial type II secretion system protein E" evidence="4">
    <location>
        <begin position="106"/>
        <end position="454"/>
    </location>
</feature>
<evidence type="ECO:0000256" key="3">
    <source>
        <dbReference type="ARBA" id="ARBA00022840"/>
    </source>
</evidence>
<evidence type="ECO:0000313" key="6">
    <source>
        <dbReference type="Proteomes" id="UP000541770"/>
    </source>
</evidence>